<organism evidence="2 3">
    <name type="scientific">Clostridium bornimense</name>
    <dbReference type="NCBI Taxonomy" id="1216932"/>
    <lineage>
        <taxon>Bacteria</taxon>
        <taxon>Bacillati</taxon>
        <taxon>Bacillota</taxon>
        <taxon>Clostridia</taxon>
        <taxon>Eubacteriales</taxon>
        <taxon>Clostridiaceae</taxon>
        <taxon>Clostridium</taxon>
    </lineage>
</organism>
<dbReference type="Gene3D" id="3.40.630.30">
    <property type="match status" value="1"/>
</dbReference>
<accession>W6S3J1</accession>
<dbReference type="SUPFAM" id="SSF55729">
    <property type="entry name" value="Acyl-CoA N-acyltransferases (Nat)"/>
    <property type="match status" value="1"/>
</dbReference>
<dbReference type="InterPro" id="IPR016181">
    <property type="entry name" value="Acyl_CoA_acyltransferase"/>
</dbReference>
<feature type="domain" description="N-acetyltransferase" evidence="1">
    <location>
        <begin position="4"/>
        <end position="161"/>
    </location>
</feature>
<reference evidence="2 3" key="1">
    <citation type="submission" date="2013-11" db="EMBL/GenBank/DDBJ databases">
        <title>Complete genome sequence of Clostridum sp. M2/40.</title>
        <authorList>
            <person name="Wibberg D."/>
            <person name="Puehler A."/>
            <person name="Schlueter A."/>
        </authorList>
    </citation>
    <scope>NUCLEOTIDE SEQUENCE [LARGE SCALE GENOMIC DNA]</scope>
    <source>
        <strain evidence="3">M2/40</strain>
    </source>
</reference>
<dbReference type="KEGG" id="clt:CM240_3362"/>
<sequence>MENITIRPANEKDYTYISKIKKFENNMENIIVEPEDRQDSTVRKKGRNIIKTDYWYIAEVNDITIGAALLNRYSTKRHQHVATVEITVDKAYHDKGIEDKLMKEILLLADKILKLKRLEVFISADDTEYINFYKKYDFLIEGLKKYSISKNDTLVDEFMMSRIQYSNI</sequence>
<dbReference type="RefSeq" id="WP_044040655.1">
    <property type="nucleotide sequence ID" value="NZ_HG917869.1"/>
</dbReference>
<dbReference type="InterPro" id="IPR000182">
    <property type="entry name" value="GNAT_dom"/>
</dbReference>
<evidence type="ECO:0000259" key="1">
    <source>
        <dbReference type="PROSITE" id="PS51186"/>
    </source>
</evidence>
<name>W6S3J1_9CLOT</name>
<dbReference type="OrthoDB" id="948250at2"/>
<keyword evidence="3" id="KW-1185">Reference proteome</keyword>
<dbReference type="PATRIC" id="fig|1216932.3.peg.3337"/>
<dbReference type="GO" id="GO:0016747">
    <property type="term" value="F:acyltransferase activity, transferring groups other than amino-acyl groups"/>
    <property type="evidence" value="ECO:0007669"/>
    <property type="project" value="InterPro"/>
</dbReference>
<evidence type="ECO:0000313" key="2">
    <source>
        <dbReference type="EMBL" id="CDM70479.1"/>
    </source>
</evidence>
<dbReference type="PROSITE" id="PS51186">
    <property type="entry name" value="GNAT"/>
    <property type="match status" value="1"/>
</dbReference>
<dbReference type="eggNOG" id="COG1670">
    <property type="taxonomic scope" value="Bacteria"/>
</dbReference>
<dbReference type="EMBL" id="HG917869">
    <property type="protein sequence ID" value="CDM70479.1"/>
    <property type="molecule type" value="Genomic_DNA"/>
</dbReference>
<evidence type="ECO:0000313" key="3">
    <source>
        <dbReference type="Proteomes" id="UP000019426"/>
    </source>
</evidence>
<dbReference type="HOGENOM" id="CLU_013985_19_8_9"/>
<protein>
    <submittedName>
        <fullName evidence="2">Acetyltransferase, GNAT family</fullName>
    </submittedName>
</protein>
<dbReference type="STRING" id="1216932.CM240_3362"/>
<gene>
    <name evidence="2" type="ORF">CM240_3362</name>
</gene>
<proteinExistence type="predicted"/>
<keyword evidence="2" id="KW-0808">Transferase</keyword>
<dbReference type="Pfam" id="PF13508">
    <property type="entry name" value="Acetyltransf_7"/>
    <property type="match status" value="1"/>
</dbReference>
<dbReference type="AlphaFoldDB" id="W6S3J1"/>
<dbReference type="Proteomes" id="UP000019426">
    <property type="component" value="Chromosome M2/40_rep2"/>
</dbReference>